<feature type="domain" description="EfeO-type cupredoxin-like" evidence="1">
    <location>
        <begin position="62"/>
        <end position="140"/>
    </location>
</feature>
<dbReference type="PROSITE" id="PS51257">
    <property type="entry name" value="PROKAR_LIPOPROTEIN"/>
    <property type="match status" value="1"/>
</dbReference>
<dbReference type="Proteomes" id="UP000198802">
    <property type="component" value="Unassembled WGS sequence"/>
</dbReference>
<dbReference type="RefSeq" id="WP_091281497.1">
    <property type="nucleotide sequence ID" value="NZ_FAOZ01000019.1"/>
</dbReference>
<reference evidence="3" key="1">
    <citation type="submission" date="2015-11" db="EMBL/GenBank/DDBJ databases">
        <authorList>
            <person name="Varghese N."/>
        </authorList>
    </citation>
    <scope>NUCLEOTIDE SEQUENCE [LARGE SCALE GENOMIC DNA]</scope>
    <source>
        <strain evidence="3">DSM 45899</strain>
    </source>
</reference>
<evidence type="ECO:0000259" key="1">
    <source>
        <dbReference type="Pfam" id="PF13473"/>
    </source>
</evidence>
<dbReference type="Pfam" id="PF13473">
    <property type="entry name" value="Cupredoxin_1"/>
    <property type="match status" value="1"/>
</dbReference>
<dbReference type="SUPFAM" id="SSF49503">
    <property type="entry name" value="Cupredoxins"/>
    <property type="match status" value="1"/>
</dbReference>
<sequence>MTSRSARNGLVALVAAVTLFTALTGCGGGGGDDMAHGGPSATATLTATVSDGVQVFDVVGQVNQTFSAGELIAHPGTIRVNFSVPKGSAPHNFVIDTLPGATTRIVAAGQSQSVTFTASKPGRYPVVCTLHKGMTATLVIL</sequence>
<dbReference type="InterPro" id="IPR008972">
    <property type="entry name" value="Cupredoxin"/>
</dbReference>
<name>A0A0S4QTR1_9ACTN</name>
<dbReference type="InterPro" id="IPR028096">
    <property type="entry name" value="EfeO_Cupredoxin"/>
</dbReference>
<dbReference type="EMBL" id="FAOZ01000019">
    <property type="protein sequence ID" value="CUU58418.1"/>
    <property type="molecule type" value="Genomic_DNA"/>
</dbReference>
<organism evidence="2 3">
    <name type="scientific">Parafrankia irregularis</name>
    <dbReference type="NCBI Taxonomy" id="795642"/>
    <lineage>
        <taxon>Bacteria</taxon>
        <taxon>Bacillati</taxon>
        <taxon>Actinomycetota</taxon>
        <taxon>Actinomycetes</taxon>
        <taxon>Frankiales</taxon>
        <taxon>Frankiaceae</taxon>
        <taxon>Parafrankia</taxon>
    </lineage>
</organism>
<protein>
    <submittedName>
        <fullName evidence="2">Plastocyanin</fullName>
    </submittedName>
</protein>
<keyword evidence="3" id="KW-1185">Reference proteome</keyword>
<gene>
    <name evidence="2" type="ORF">Ga0074812_11951</name>
</gene>
<dbReference type="AlphaFoldDB" id="A0A0S4QTR1"/>
<dbReference type="Gene3D" id="2.60.40.420">
    <property type="entry name" value="Cupredoxins - blue copper proteins"/>
    <property type="match status" value="1"/>
</dbReference>
<accession>A0A0S4QTR1</accession>
<proteinExistence type="predicted"/>
<evidence type="ECO:0000313" key="2">
    <source>
        <dbReference type="EMBL" id="CUU58418.1"/>
    </source>
</evidence>
<evidence type="ECO:0000313" key="3">
    <source>
        <dbReference type="Proteomes" id="UP000198802"/>
    </source>
</evidence>